<keyword evidence="4" id="KW-1185">Reference proteome</keyword>
<dbReference type="InterPro" id="IPR047121">
    <property type="entry name" value="YjiB-like"/>
</dbReference>
<dbReference type="Gene3D" id="2.60.120.10">
    <property type="entry name" value="Jelly Rolls"/>
    <property type="match status" value="1"/>
</dbReference>
<evidence type="ECO:0000256" key="1">
    <source>
        <dbReference type="SAM" id="MobiDB-lite"/>
    </source>
</evidence>
<dbReference type="CDD" id="cd02219">
    <property type="entry name" value="cupin_YjlB-like"/>
    <property type="match status" value="1"/>
</dbReference>
<dbReference type="Pfam" id="PF07883">
    <property type="entry name" value="Cupin_2"/>
    <property type="match status" value="1"/>
</dbReference>
<dbReference type="KEGG" id="palo:E6C60_4049"/>
<gene>
    <name evidence="3" type="ORF">E6C60_4049</name>
</gene>
<evidence type="ECO:0000313" key="3">
    <source>
        <dbReference type="EMBL" id="QCT04754.1"/>
    </source>
</evidence>
<reference evidence="3 4" key="1">
    <citation type="submission" date="2019-05" db="EMBL/GenBank/DDBJ databases">
        <authorList>
            <person name="Chen C."/>
        </authorList>
    </citation>
    <scope>NUCLEOTIDE SEQUENCE [LARGE SCALE GENOMIC DNA]</scope>
    <source>
        <strain evidence="3 4">HB172198</strain>
    </source>
</reference>
<organism evidence="3 4">
    <name type="scientific">Paenibacillus algicola</name>
    <dbReference type="NCBI Taxonomy" id="2565926"/>
    <lineage>
        <taxon>Bacteria</taxon>
        <taxon>Bacillati</taxon>
        <taxon>Bacillota</taxon>
        <taxon>Bacilli</taxon>
        <taxon>Bacillales</taxon>
        <taxon>Paenibacillaceae</taxon>
        <taxon>Paenibacillus</taxon>
    </lineage>
</organism>
<dbReference type="InterPro" id="IPR011051">
    <property type="entry name" value="RmlC_Cupin_sf"/>
</dbReference>
<dbReference type="PIRSF" id="PIRSF019307">
    <property type="entry name" value="UCP019307"/>
    <property type="match status" value="1"/>
</dbReference>
<dbReference type="InterPro" id="IPR014500">
    <property type="entry name" value="UCP019307_cupin"/>
</dbReference>
<dbReference type="OrthoDB" id="9791759at2"/>
<proteinExistence type="predicted"/>
<name>A0A4V1G4H9_9BACL</name>
<dbReference type="RefSeq" id="WP_138227408.1">
    <property type="nucleotide sequence ID" value="NZ_CP040396.1"/>
</dbReference>
<dbReference type="EMBL" id="CP040396">
    <property type="protein sequence ID" value="QCT04754.1"/>
    <property type="molecule type" value="Genomic_DNA"/>
</dbReference>
<dbReference type="Proteomes" id="UP000300879">
    <property type="component" value="Chromosome"/>
</dbReference>
<feature type="region of interest" description="Disordered" evidence="1">
    <location>
        <begin position="122"/>
        <end position="158"/>
    </location>
</feature>
<dbReference type="SUPFAM" id="SSF51182">
    <property type="entry name" value="RmlC-like cupins"/>
    <property type="match status" value="1"/>
</dbReference>
<dbReference type="AlphaFoldDB" id="A0A4V1G4H9"/>
<evidence type="ECO:0000259" key="2">
    <source>
        <dbReference type="Pfam" id="PF07883"/>
    </source>
</evidence>
<protein>
    <submittedName>
        <fullName evidence="3">Cupin domain-containing protein</fullName>
    </submittedName>
</protein>
<accession>A0A4V1G4H9</accession>
<dbReference type="InterPro" id="IPR014710">
    <property type="entry name" value="RmlC-like_jellyroll"/>
</dbReference>
<sequence>MDTPIQSFYVHDDGEVPNHPELPVMVYKGVFQDGALSMEAAFKRHGWSGSWSGGIYEEHHYHSNTHEVLGVKAGSATVLVGGDAGQRLELLEGDVLVIPAGVAHKKLESSFDFEVTGAYPNGASPNLRKRDPAQRAQSISEIQNVPIPDQDPVFGEEGPLLHKWVK</sequence>
<evidence type="ECO:0000313" key="4">
    <source>
        <dbReference type="Proteomes" id="UP000300879"/>
    </source>
</evidence>
<feature type="domain" description="Cupin type-2" evidence="2">
    <location>
        <begin position="53"/>
        <end position="105"/>
    </location>
</feature>
<dbReference type="PANTHER" id="PTHR36448:SF2">
    <property type="entry name" value="CUPIN TYPE-1 DOMAIN-CONTAINING PROTEIN"/>
    <property type="match status" value="1"/>
</dbReference>
<dbReference type="PANTHER" id="PTHR36448">
    <property type="entry name" value="BLR7373 PROTEIN"/>
    <property type="match status" value="1"/>
</dbReference>
<dbReference type="InterPro" id="IPR013096">
    <property type="entry name" value="Cupin_2"/>
</dbReference>